<sequence>MTSEMAMNNNKTTMMEVEEEVELLLGAARPFLRGELEKVDPSLPGLVSVRAPASVTTSTAHSLPISWTCIASFGSSTTMTYLLFVFWFAP</sequence>
<keyword evidence="1" id="KW-0472">Membrane</keyword>
<proteinExistence type="predicted"/>
<keyword evidence="3" id="KW-1185">Reference proteome</keyword>
<name>A0AAV5BQG1_ELECO</name>
<feature type="transmembrane region" description="Helical" evidence="1">
    <location>
        <begin position="65"/>
        <end position="89"/>
    </location>
</feature>
<dbReference type="Proteomes" id="UP001054889">
    <property type="component" value="Unassembled WGS sequence"/>
</dbReference>
<keyword evidence="1" id="KW-0812">Transmembrane</keyword>
<evidence type="ECO:0000313" key="2">
    <source>
        <dbReference type="EMBL" id="GJM87504.1"/>
    </source>
</evidence>
<comment type="caution">
    <text evidence="2">The sequence shown here is derived from an EMBL/GenBank/DDBJ whole genome shotgun (WGS) entry which is preliminary data.</text>
</comment>
<evidence type="ECO:0000256" key="1">
    <source>
        <dbReference type="SAM" id="Phobius"/>
    </source>
</evidence>
<gene>
    <name evidence="2" type="primary">ga03464</name>
    <name evidence="2" type="ORF">PR202_ga03464</name>
</gene>
<dbReference type="EMBL" id="BQKI01000001">
    <property type="protein sequence ID" value="GJM87504.1"/>
    <property type="molecule type" value="Genomic_DNA"/>
</dbReference>
<organism evidence="2 3">
    <name type="scientific">Eleusine coracana subsp. coracana</name>
    <dbReference type="NCBI Taxonomy" id="191504"/>
    <lineage>
        <taxon>Eukaryota</taxon>
        <taxon>Viridiplantae</taxon>
        <taxon>Streptophyta</taxon>
        <taxon>Embryophyta</taxon>
        <taxon>Tracheophyta</taxon>
        <taxon>Spermatophyta</taxon>
        <taxon>Magnoliopsida</taxon>
        <taxon>Liliopsida</taxon>
        <taxon>Poales</taxon>
        <taxon>Poaceae</taxon>
        <taxon>PACMAD clade</taxon>
        <taxon>Chloridoideae</taxon>
        <taxon>Cynodonteae</taxon>
        <taxon>Eleusininae</taxon>
        <taxon>Eleusine</taxon>
    </lineage>
</organism>
<reference evidence="2" key="1">
    <citation type="journal article" date="2018" name="DNA Res.">
        <title>Multiple hybrid de novo genome assembly of finger millet, an orphan allotetraploid crop.</title>
        <authorList>
            <person name="Hatakeyama M."/>
            <person name="Aluri S."/>
            <person name="Balachadran M.T."/>
            <person name="Sivarajan S.R."/>
            <person name="Patrignani A."/>
            <person name="Gruter S."/>
            <person name="Poveda L."/>
            <person name="Shimizu-Inatsugi R."/>
            <person name="Baeten J."/>
            <person name="Francoijs K.J."/>
            <person name="Nataraja K.N."/>
            <person name="Reddy Y.A.N."/>
            <person name="Phadnis S."/>
            <person name="Ravikumar R.L."/>
            <person name="Schlapbach R."/>
            <person name="Sreeman S.M."/>
            <person name="Shimizu K.K."/>
        </authorList>
    </citation>
    <scope>NUCLEOTIDE SEQUENCE</scope>
</reference>
<dbReference type="AlphaFoldDB" id="A0AAV5BQG1"/>
<evidence type="ECO:0000313" key="3">
    <source>
        <dbReference type="Proteomes" id="UP001054889"/>
    </source>
</evidence>
<protein>
    <submittedName>
        <fullName evidence="2">Uncharacterized protein</fullName>
    </submittedName>
</protein>
<reference evidence="2" key="2">
    <citation type="submission" date="2021-12" db="EMBL/GenBank/DDBJ databases">
        <title>Resequencing data analysis of finger millet.</title>
        <authorList>
            <person name="Hatakeyama M."/>
            <person name="Aluri S."/>
            <person name="Balachadran M.T."/>
            <person name="Sivarajan S.R."/>
            <person name="Poveda L."/>
            <person name="Shimizu-Inatsugi R."/>
            <person name="Schlapbach R."/>
            <person name="Sreeman S.M."/>
            <person name="Shimizu K.K."/>
        </authorList>
    </citation>
    <scope>NUCLEOTIDE SEQUENCE</scope>
</reference>
<accession>A0AAV5BQG1</accession>
<keyword evidence="1" id="KW-1133">Transmembrane helix</keyword>